<dbReference type="Proteomes" id="UP000694559">
    <property type="component" value="Unplaced"/>
</dbReference>
<dbReference type="InterPro" id="IPR027965">
    <property type="entry name" value="SPMIP10"/>
</dbReference>
<sequence length="157" mass="18998">MFWTPLFGLCATGRPCDCNSLLVVCEMFLMYRNVMLQFFYLFIDFLLAYYIPRFIHCHLPRFSCKHGMIPELYVMPWKQDMKYRALHLQHADQVELYSRAREDTLFLEKSERHCHGEDRTKLMQKVPQEEFIVDIPIYSHLSRYHKSMLAYGFRIKL</sequence>
<evidence type="ECO:0000256" key="1">
    <source>
        <dbReference type="SAM" id="Phobius"/>
    </source>
</evidence>
<dbReference type="GeneTree" id="ENSGT00390000006935"/>
<dbReference type="PANTHER" id="PTHR35247">
    <property type="entry name" value="TESTIS-EXPRESSED PROTEIN 43"/>
    <property type="match status" value="1"/>
</dbReference>
<dbReference type="GO" id="GO:0036126">
    <property type="term" value="C:sperm flagellum"/>
    <property type="evidence" value="ECO:0007669"/>
    <property type="project" value="Ensembl"/>
</dbReference>
<dbReference type="PANTHER" id="PTHR35247:SF1">
    <property type="entry name" value="TESTIS-EXPRESSED PROTEIN 43"/>
    <property type="match status" value="1"/>
</dbReference>
<feature type="transmembrane region" description="Helical" evidence="1">
    <location>
        <begin position="34"/>
        <end position="51"/>
    </location>
</feature>
<gene>
    <name evidence="2" type="primary">SPMIP10</name>
</gene>
<accession>A0A8C6X181</accession>
<evidence type="ECO:0000313" key="3">
    <source>
        <dbReference type="Proteomes" id="UP000694559"/>
    </source>
</evidence>
<keyword evidence="1" id="KW-0812">Transmembrane</keyword>
<dbReference type="GO" id="GO:0030317">
    <property type="term" value="P:flagellated sperm motility"/>
    <property type="evidence" value="ECO:0007669"/>
    <property type="project" value="Ensembl"/>
</dbReference>
<keyword evidence="1" id="KW-1133">Transmembrane helix</keyword>
<dbReference type="Pfam" id="PF14983">
    <property type="entry name" value="SPMIP10-like"/>
    <property type="match status" value="1"/>
</dbReference>
<dbReference type="OrthoDB" id="9972026at2759"/>
<reference evidence="2" key="1">
    <citation type="submission" date="2025-08" db="UniProtKB">
        <authorList>
            <consortium name="Ensembl"/>
        </authorList>
    </citation>
    <scope>IDENTIFICATION</scope>
</reference>
<name>A0A8C6X181_NAJNA</name>
<keyword evidence="1" id="KW-0472">Membrane</keyword>
<dbReference type="GO" id="GO:0160112">
    <property type="term" value="C:axonemal B tubule inner sheath"/>
    <property type="evidence" value="ECO:0007669"/>
    <property type="project" value="Ensembl"/>
</dbReference>
<dbReference type="OMA" id="ELEKWPN"/>
<dbReference type="Ensembl" id="ENSNNAT00000001542.1">
    <property type="protein sequence ID" value="ENSNNAP00000001464.1"/>
    <property type="gene ID" value="ENSNNAG00000001039.1"/>
</dbReference>
<organism evidence="2 3">
    <name type="scientific">Naja naja</name>
    <name type="common">Indian cobra</name>
    <dbReference type="NCBI Taxonomy" id="35670"/>
    <lineage>
        <taxon>Eukaryota</taxon>
        <taxon>Metazoa</taxon>
        <taxon>Chordata</taxon>
        <taxon>Craniata</taxon>
        <taxon>Vertebrata</taxon>
        <taxon>Euteleostomi</taxon>
        <taxon>Lepidosauria</taxon>
        <taxon>Squamata</taxon>
        <taxon>Bifurcata</taxon>
        <taxon>Unidentata</taxon>
        <taxon>Episquamata</taxon>
        <taxon>Toxicofera</taxon>
        <taxon>Serpentes</taxon>
        <taxon>Colubroidea</taxon>
        <taxon>Elapidae</taxon>
        <taxon>Elapinae</taxon>
        <taxon>Naja</taxon>
    </lineage>
</organism>
<proteinExistence type="predicted"/>
<keyword evidence="3" id="KW-1185">Reference proteome</keyword>
<reference evidence="2" key="2">
    <citation type="submission" date="2025-09" db="UniProtKB">
        <authorList>
            <consortium name="Ensembl"/>
        </authorList>
    </citation>
    <scope>IDENTIFICATION</scope>
</reference>
<dbReference type="AlphaFoldDB" id="A0A8C6X181"/>
<protein>
    <submittedName>
        <fullName evidence="2">Sperm microtubule inner protein 10</fullName>
    </submittedName>
</protein>
<evidence type="ECO:0000313" key="2">
    <source>
        <dbReference type="Ensembl" id="ENSNNAP00000001464.1"/>
    </source>
</evidence>